<gene>
    <name evidence="1" type="ORF">C5F51_26445</name>
</gene>
<dbReference type="Proteomes" id="UP000238356">
    <property type="component" value="Unassembled WGS sequence"/>
</dbReference>
<evidence type="ECO:0000313" key="2">
    <source>
        <dbReference type="Proteomes" id="UP000238356"/>
    </source>
</evidence>
<protein>
    <submittedName>
        <fullName evidence="1">Uncharacterized protein</fullName>
    </submittedName>
</protein>
<keyword evidence="2" id="KW-1185">Reference proteome</keyword>
<reference evidence="1 2" key="1">
    <citation type="submission" date="2018-02" db="EMBL/GenBank/DDBJ databases">
        <title>8 Nocardia nova and 1 Nocardia cyriacigeorgica strain used for evolution to TMP-SMX.</title>
        <authorList>
            <person name="Mehta H."/>
            <person name="Weng J."/>
            <person name="Shamoo Y."/>
        </authorList>
    </citation>
    <scope>NUCLEOTIDE SEQUENCE [LARGE SCALE GENOMIC DNA]</scope>
    <source>
        <strain evidence="1 2">BAA2227</strain>
    </source>
</reference>
<organism evidence="1 2">
    <name type="scientific">Nocardia nova</name>
    <dbReference type="NCBI Taxonomy" id="37330"/>
    <lineage>
        <taxon>Bacteria</taxon>
        <taxon>Bacillati</taxon>
        <taxon>Actinomycetota</taxon>
        <taxon>Actinomycetes</taxon>
        <taxon>Mycobacteriales</taxon>
        <taxon>Nocardiaceae</taxon>
        <taxon>Nocardia</taxon>
    </lineage>
</organism>
<evidence type="ECO:0000313" key="1">
    <source>
        <dbReference type="EMBL" id="PPJ24322.1"/>
    </source>
</evidence>
<proteinExistence type="predicted"/>
<comment type="caution">
    <text evidence="1">The sequence shown here is derived from an EMBL/GenBank/DDBJ whole genome shotgun (WGS) entry which is preliminary data.</text>
</comment>
<sequence>MFTMETATKYVTGLIESTGAALATDFDVPAIVDTLHRLVEDWDFDIIDRRTFWAVVATHILVPRANSTTHTGSPVASLALVKDPMPVTQ</sequence>
<accession>A0A2S6A097</accession>
<dbReference type="EMBL" id="PSZD01000020">
    <property type="protein sequence ID" value="PPJ24322.1"/>
    <property type="molecule type" value="Genomic_DNA"/>
</dbReference>
<dbReference type="AlphaFoldDB" id="A0A2S6A097"/>
<dbReference type="RefSeq" id="WP_104364232.1">
    <property type="nucleotide sequence ID" value="NZ_PSZB01000013.1"/>
</dbReference>
<name>A0A2S6A097_9NOCA</name>